<dbReference type="Gene3D" id="2.130.10.10">
    <property type="entry name" value="YVTN repeat-like/Quinoprotein amine dehydrogenase"/>
    <property type="match status" value="2"/>
</dbReference>
<dbReference type="PROSITE" id="PS50294">
    <property type="entry name" value="WD_REPEATS_REGION"/>
    <property type="match status" value="5"/>
</dbReference>
<feature type="repeat" description="WD" evidence="8">
    <location>
        <begin position="384"/>
        <end position="418"/>
    </location>
</feature>
<feature type="region of interest" description="Disordered" evidence="9">
    <location>
        <begin position="191"/>
        <end position="211"/>
    </location>
</feature>
<dbReference type="InterPro" id="IPR037264">
    <property type="entry name" value="TFIID_NTD2_sf"/>
</dbReference>
<keyword evidence="5" id="KW-0805">Transcription regulation</keyword>
<proteinExistence type="inferred from homology"/>
<dbReference type="GO" id="GO:0016251">
    <property type="term" value="F:RNA polymerase II general transcription initiation factor activity"/>
    <property type="evidence" value="ECO:0007669"/>
    <property type="project" value="TreeGrafter"/>
</dbReference>
<evidence type="ECO:0000256" key="2">
    <source>
        <dbReference type="ARBA" id="ARBA00009435"/>
    </source>
</evidence>
<dbReference type="GO" id="GO:0006367">
    <property type="term" value="P:transcription initiation at RNA polymerase II promoter"/>
    <property type="evidence" value="ECO:0007669"/>
    <property type="project" value="TreeGrafter"/>
</dbReference>
<dbReference type="CDD" id="cd00200">
    <property type="entry name" value="WD40"/>
    <property type="match status" value="1"/>
</dbReference>
<dbReference type="SUPFAM" id="SSF50978">
    <property type="entry name" value="WD40 repeat-like"/>
    <property type="match status" value="1"/>
</dbReference>
<dbReference type="HOGENOM" id="CLU_005884_0_2_1"/>
<dbReference type="GO" id="GO:0005669">
    <property type="term" value="C:transcription factor TFIID complex"/>
    <property type="evidence" value="ECO:0007669"/>
    <property type="project" value="TreeGrafter"/>
</dbReference>
<keyword evidence="6" id="KW-0804">Transcription</keyword>
<dbReference type="EMBL" id="BABT02000119">
    <property type="protein sequence ID" value="GAA97352.1"/>
    <property type="molecule type" value="Genomic_DNA"/>
</dbReference>
<dbReference type="PROSITE" id="PS00678">
    <property type="entry name" value="WD_REPEATS_1"/>
    <property type="match status" value="4"/>
</dbReference>
<evidence type="ECO:0000313" key="11">
    <source>
        <dbReference type="EMBL" id="GAA97352.1"/>
    </source>
</evidence>
<dbReference type="PROSITE" id="PS50082">
    <property type="entry name" value="WD_REPEATS_2"/>
    <property type="match status" value="6"/>
</dbReference>
<protein>
    <recommendedName>
        <fullName evidence="10">TFIID subunit TAF5 NTD2 domain-containing protein</fullName>
    </recommendedName>
</protein>
<evidence type="ECO:0000313" key="12">
    <source>
        <dbReference type="Proteomes" id="UP000009131"/>
    </source>
</evidence>
<dbReference type="FunCoup" id="G7E3E2">
    <property type="interactions" value="253"/>
</dbReference>
<dbReference type="InterPro" id="IPR006594">
    <property type="entry name" value="LisH"/>
</dbReference>
<feature type="compositionally biased region" description="Low complexity" evidence="9">
    <location>
        <begin position="191"/>
        <end position="209"/>
    </location>
</feature>
<dbReference type="STRING" id="764103.G7E3E2"/>
<feature type="domain" description="TFIID subunit TAF5 NTD2" evidence="10">
    <location>
        <begin position="72"/>
        <end position="186"/>
    </location>
</feature>
<name>G7E3E2_MIXOS</name>
<dbReference type="InterPro" id="IPR020472">
    <property type="entry name" value="WD40_PAC1"/>
</dbReference>
<comment type="caution">
    <text evidence="11">The sequence shown here is derived from an EMBL/GenBank/DDBJ whole genome shotgun (WGS) entry which is preliminary data.</text>
</comment>
<dbReference type="InParanoid" id="G7E3E2"/>
<dbReference type="Gene3D" id="1.25.40.500">
    <property type="entry name" value="TFIID subunit TAF5, NTD2 domain"/>
    <property type="match status" value="1"/>
</dbReference>
<evidence type="ECO:0000256" key="6">
    <source>
        <dbReference type="ARBA" id="ARBA00023163"/>
    </source>
</evidence>
<dbReference type="SMART" id="SM00320">
    <property type="entry name" value="WD40"/>
    <property type="match status" value="6"/>
</dbReference>
<evidence type="ECO:0000256" key="7">
    <source>
        <dbReference type="ARBA" id="ARBA00023242"/>
    </source>
</evidence>
<dbReference type="OrthoDB" id="10266330at2759"/>
<dbReference type="InterPro" id="IPR015943">
    <property type="entry name" value="WD40/YVTN_repeat-like_dom_sf"/>
</dbReference>
<sequence length="738" mass="80527">MSAARPGGAPPADDSNKIVLEYLYRRGYYKAEQALRAEAAGGRATDLDEFAKRNAEGKRGQGVDEWRKNVSPAVWEEGVTALRDFIYGSLDFHRPELLPFLLPIFVHAYIDLVSGGLREAADSLLNKFLPEFSETHAALMRMLASLKSAASISESEEAMRWRTDRYLVTVTQRAWSLLLGWMQGNRISATGRGAATDGSTTAASASSSTNLQDQGRDKVLSIVNERIKLRIVPNNAASKADLASGLESEVRLQSQNQHDLKLGAAPSDPKLEREVRRIVKQEDGVTMEGITSTALSASTSADKPAQTDADPPVSVVINGVESPAASDMPPYPASFRLIDVRREVEKVREARKRIKLGPNAFETSTVTKTGSADLSKPSVCLFTLHDTAASLITTQISEDSTLLAAGFADSHIRLWNLKGQPLRRQRDDFDPEKVGDVEKIKRMREKTDVTTRKLIGHSGPVYAISFDPLAGPAGPPRYMLSSSQDSTVRMWSLDTYSCVAVYRGHRDPVWDVEWGPKGVYFASASRDRTARLWVSDRTAAVRMFVGHLSDVDCVKFHPNSLYLATGSTDRTCRLWDVQRGNCLRVFLGHRGAVTTLAFSPDGQLLASAAEDMQIILWDIASGKQIKSFSGHATRINSLSFSNESTLLVSGGSDCSVKIWNVTVGSSENRAEGYMDGLALEGGTLNSALTRAKGPAAAVPEQPDLVCNFITKQTRVLDVRFTPRNLCLATGAAQSSEQL</sequence>
<dbReference type="eggNOG" id="KOG0263">
    <property type="taxonomic scope" value="Eukaryota"/>
</dbReference>
<keyword evidence="12" id="KW-1185">Reference proteome</keyword>
<dbReference type="PRINTS" id="PR00320">
    <property type="entry name" value="GPROTEINBRPT"/>
</dbReference>
<evidence type="ECO:0000256" key="1">
    <source>
        <dbReference type="ARBA" id="ARBA00004123"/>
    </source>
</evidence>
<accession>G7E3E2</accession>
<gene>
    <name evidence="11" type="primary">Mo04030</name>
    <name evidence="11" type="ORF">E5Q_04030</name>
</gene>
<dbReference type="InterPro" id="IPR036322">
    <property type="entry name" value="WD40_repeat_dom_sf"/>
</dbReference>
<dbReference type="InterPro" id="IPR007582">
    <property type="entry name" value="TFIID_NTD2"/>
</dbReference>
<evidence type="ECO:0000256" key="9">
    <source>
        <dbReference type="SAM" id="MobiDB-lite"/>
    </source>
</evidence>
<feature type="repeat" description="WD" evidence="8">
    <location>
        <begin position="544"/>
        <end position="585"/>
    </location>
</feature>
<feature type="repeat" description="WD" evidence="8">
    <location>
        <begin position="586"/>
        <end position="627"/>
    </location>
</feature>
<dbReference type="CDD" id="cd08044">
    <property type="entry name" value="TAF5_NTD2"/>
    <property type="match status" value="1"/>
</dbReference>
<dbReference type="Proteomes" id="UP000009131">
    <property type="component" value="Unassembled WGS sequence"/>
</dbReference>
<keyword evidence="7" id="KW-0539">Nucleus</keyword>
<feature type="repeat" description="WD" evidence="8">
    <location>
        <begin position="628"/>
        <end position="669"/>
    </location>
</feature>
<comment type="similarity">
    <text evidence="2">Belongs to the WD repeat TAF5 family.</text>
</comment>
<dbReference type="Pfam" id="PF04494">
    <property type="entry name" value="TFIID_NTD2"/>
    <property type="match status" value="1"/>
</dbReference>
<keyword evidence="4" id="KW-0677">Repeat</keyword>
<dbReference type="PROSITE" id="PS50896">
    <property type="entry name" value="LISH"/>
    <property type="match status" value="1"/>
</dbReference>
<evidence type="ECO:0000256" key="3">
    <source>
        <dbReference type="ARBA" id="ARBA00022574"/>
    </source>
</evidence>
<evidence type="ECO:0000256" key="5">
    <source>
        <dbReference type="ARBA" id="ARBA00023015"/>
    </source>
</evidence>
<evidence type="ECO:0000259" key="10">
    <source>
        <dbReference type="Pfam" id="PF04494"/>
    </source>
</evidence>
<dbReference type="InterPro" id="IPR019775">
    <property type="entry name" value="WD40_repeat_CS"/>
</dbReference>
<feature type="repeat" description="WD" evidence="8">
    <location>
        <begin position="502"/>
        <end position="533"/>
    </location>
</feature>
<keyword evidence="3 8" id="KW-0853">WD repeat</keyword>
<organism evidence="11 12">
    <name type="scientific">Mixia osmundae (strain CBS 9802 / IAM 14324 / JCM 22182 / KY 12970)</name>
    <dbReference type="NCBI Taxonomy" id="764103"/>
    <lineage>
        <taxon>Eukaryota</taxon>
        <taxon>Fungi</taxon>
        <taxon>Dikarya</taxon>
        <taxon>Basidiomycota</taxon>
        <taxon>Pucciniomycotina</taxon>
        <taxon>Mixiomycetes</taxon>
        <taxon>Mixiales</taxon>
        <taxon>Mixiaceae</taxon>
        <taxon>Mixia</taxon>
    </lineage>
</organism>
<dbReference type="InterPro" id="IPR001680">
    <property type="entry name" value="WD40_rpt"/>
</dbReference>
<dbReference type="PANTHER" id="PTHR19879">
    <property type="entry name" value="TRANSCRIPTION INITIATION FACTOR TFIID"/>
    <property type="match status" value="1"/>
</dbReference>
<dbReference type="SUPFAM" id="SSF160897">
    <property type="entry name" value="Taf5 N-terminal domain-like"/>
    <property type="match status" value="1"/>
</dbReference>
<evidence type="ECO:0000256" key="4">
    <source>
        <dbReference type="ARBA" id="ARBA00022737"/>
    </source>
</evidence>
<dbReference type="Pfam" id="PF00400">
    <property type="entry name" value="WD40"/>
    <property type="match status" value="6"/>
</dbReference>
<dbReference type="PANTHER" id="PTHR19879:SF1">
    <property type="entry name" value="CANNONBALL-RELATED"/>
    <property type="match status" value="1"/>
</dbReference>
<reference evidence="11 12" key="1">
    <citation type="journal article" date="2011" name="J. Gen. Appl. Microbiol.">
        <title>Draft genome sequencing of the enigmatic basidiomycete Mixia osmundae.</title>
        <authorList>
            <person name="Nishida H."/>
            <person name="Nagatsuka Y."/>
            <person name="Sugiyama J."/>
        </authorList>
    </citation>
    <scope>NUCLEOTIDE SEQUENCE [LARGE SCALE GENOMIC DNA]</scope>
    <source>
        <strain evidence="12">CBS 9802 / IAM 14324 / JCM 22182 / KY 12970</strain>
    </source>
</reference>
<feature type="repeat" description="WD" evidence="8">
    <location>
        <begin position="454"/>
        <end position="501"/>
    </location>
</feature>
<comment type="subcellular location">
    <subcellularLocation>
        <location evidence="1">Nucleus</location>
    </subcellularLocation>
</comment>
<reference evidence="11 12" key="2">
    <citation type="journal article" date="2012" name="Open Biol.">
        <title>Characteristics of nucleosomes and linker DNA regions on the genome of the basidiomycete Mixia osmundae revealed by mono- and dinucleosome mapping.</title>
        <authorList>
            <person name="Nishida H."/>
            <person name="Kondo S."/>
            <person name="Matsumoto T."/>
            <person name="Suzuki Y."/>
            <person name="Yoshikawa H."/>
            <person name="Taylor T.D."/>
            <person name="Sugiyama J."/>
        </authorList>
    </citation>
    <scope>NUCLEOTIDE SEQUENCE [LARGE SCALE GENOMIC DNA]</scope>
    <source>
        <strain evidence="12">CBS 9802 / IAM 14324 / JCM 22182 / KY 12970</strain>
    </source>
</reference>
<dbReference type="AlphaFoldDB" id="G7E3E2"/>
<evidence type="ECO:0000256" key="8">
    <source>
        <dbReference type="PROSITE-ProRule" id="PRU00221"/>
    </source>
</evidence>